<reference evidence="1" key="1">
    <citation type="submission" date="2021-06" db="EMBL/GenBank/DDBJ databases">
        <authorList>
            <person name="Kallberg Y."/>
            <person name="Tangrot J."/>
            <person name="Rosling A."/>
        </authorList>
    </citation>
    <scope>NUCLEOTIDE SEQUENCE</scope>
    <source>
        <strain evidence="1">MA461A</strain>
    </source>
</reference>
<gene>
    <name evidence="1" type="ORF">RPERSI_LOCUS22315</name>
</gene>
<accession>A0ACA9RSQ6</accession>
<comment type="caution">
    <text evidence="1">The sequence shown here is derived from an EMBL/GenBank/DDBJ whole genome shotgun (WGS) entry which is preliminary data.</text>
</comment>
<evidence type="ECO:0000313" key="2">
    <source>
        <dbReference type="Proteomes" id="UP000789920"/>
    </source>
</evidence>
<keyword evidence="2" id="KW-1185">Reference proteome</keyword>
<sequence length="87" mass="10414">MEDNFFLDNSIWECFLQKLIEKTDDFKYFVQKIAGVSANEVKVYQGNNRTDIIVKYIDSKQEKHFIYLIYDNVEISVKFGFLLRKAF</sequence>
<protein>
    <submittedName>
        <fullName evidence="1">9059_t:CDS:1</fullName>
    </submittedName>
</protein>
<organism evidence="1 2">
    <name type="scientific">Racocetra persica</name>
    <dbReference type="NCBI Taxonomy" id="160502"/>
    <lineage>
        <taxon>Eukaryota</taxon>
        <taxon>Fungi</taxon>
        <taxon>Fungi incertae sedis</taxon>
        <taxon>Mucoromycota</taxon>
        <taxon>Glomeromycotina</taxon>
        <taxon>Glomeromycetes</taxon>
        <taxon>Diversisporales</taxon>
        <taxon>Gigasporaceae</taxon>
        <taxon>Racocetra</taxon>
    </lineage>
</organism>
<evidence type="ECO:0000313" key="1">
    <source>
        <dbReference type="EMBL" id="CAG8807099.1"/>
    </source>
</evidence>
<dbReference type="EMBL" id="CAJVQC010067274">
    <property type="protein sequence ID" value="CAG8807099.1"/>
    <property type="molecule type" value="Genomic_DNA"/>
</dbReference>
<name>A0ACA9RSQ6_9GLOM</name>
<proteinExistence type="predicted"/>
<feature type="non-terminal residue" evidence="1">
    <location>
        <position position="87"/>
    </location>
</feature>
<dbReference type="Proteomes" id="UP000789920">
    <property type="component" value="Unassembled WGS sequence"/>
</dbReference>